<feature type="compositionally biased region" description="Low complexity" evidence="1">
    <location>
        <begin position="695"/>
        <end position="712"/>
    </location>
</feature>
<feature type="signal peptide" evidence="2">
    <location>
        <begin position="1"/>
        <end position="24"/>
    </location>
</feature>
<feature type="region of interest" description="Disordered" evidence="1">
    <location>
        <begin position="133"/>
        <end position="164"/>
    </location>
</feature>
<reference evidence="3 4" key="1">
    <citation type="journal article" date="2011" name="PLoS Pathog.">
        <title>Endophytic Life Strategies Decoded by Genome and Transcriptome Analyses of the Mutualistic Root Symbiont Piriformospora indica.</title>
        <authorList>
            <person name="Zuccaro A."/>
            <person name="Lahrmann U."/>
            <person name="Guldener U."/>
            <person name="Langen G."/>
            <person name="Pfiffi S."/>
            <person name="Biedenkopf D."/>
            <person name="Wong P."/>
            <person name="Samans B."/>
            <person name="Grimm C."/>
            <person name="Basiewicz M."/>
            <person name="Murat C."/>
            <person name="Martin F."/>
            <person name="Kogel K.H."/>
        </authorList>
    </citation>
    <scope>NUCLEOTIDE SEQUENCE [LARGE SCALE GENOMIC DNA]</scope>
    <source>
        <strain evidence="3 4">DSM 11827</strain>
    </source>
</reference>
<feature type="region of interest" description="Disordered" evidence="1">
    <location>
        <begin position="26"/>
        <end position="56"/>
    </location>
</feature>
<feature type="compositionally biased region" description="Low complexity" evidence="1">
    <location>
        <begin position="562"/>
        <end position="581"/>
    </location>
</feature>
<feature type="compositionally biased region" description="Polar residues" evidence="1">
    <location>
        <begin position="417"/>
        <end position="426"/>
    </location>
</feature>
<feature type="compositionally biased region" description="Polar residues" evidence="1">
    <location>
        <begin position="259"/>
        <end position="277"/>
    </location>
</feature>
<feature type="compositionally biased region" description="Pro residues" evidence="1">
    <location>
        <begin position="318"/>
        <end position="328"/>
    </location>
</feature>
<evidence type="ECO:0000256" key="2">
    <source>
        <dbReference type="SAM" id="SignalP"/>
    </source>
</evidence>
<feature type="region of interest" description="Disordered" evidence="1">
    <location>
        <begin position="256"/>
        <end position="277"/>
    </location>
</feature>
<evidence type="ECO:0000313" key="3">
    <source>
        <dbReference type="EMBL" id="CCA71687.1"/>
    </source>
</evidence>
<keyword evidence="2" id="KW-0732">Signal</keyword>
<keyword evidence="4" id="KW-1185">Reference proteome</keyword>
<feature type="compositionally biased region" description="Low complexity" evidence="1">
    <location>
        <begin position="377"/>
        <end position="394"/>
    </location>
</feature>
<name>G4TK44_SERID</name>
<feature type="compositionally biased region" description="Low complexity" evidence="1">
    <location>
        <begin position="337"/>
        <end position="355"/>
    </location>
</feature>
<evidence type="ECO:0000256" key="1">
    <source>
        <dbReference type="SAM" id="MobiDB-lite"/>
    </source>
</evidence>
<feature type="compositionally biased region" description="Polar residues" evidence="1">
    <location>
        <begin position="665"/>
        <end position="675"/>
    </location>
</feature>
<evidence type="ECO:0000313" key="4">
    <source>
        <dbReference type="Proteomes" id="UP000007148"/>
    </source>
</evidence>
<dbReference type="HOGENOM" id="CLU_370492_0_0_1"/>
<dbReference type="OMA" id="PTKPHCN"/>
<feature type="compositionally biased region" description="Low complexity" evidence="1">
    <location>
        <begin position="619"/>
        <end position="642"/>
    </location>
</feature>
<feature type="region of interest" description="Disordered" evidence="1">
    <location>
        <begin position="562"/>
        <end position="751"/>
    </location>
</feature>
<dbReference type="EMBL" id="CAFZ01000130">
    <property type="protein sequence ID" value="CCA71687.1"/>
    <property type="molecule type" value="Genomic_DNA"/>
</dbReference>
<feature type="chain" id="PRO_5003469182" evidence="2">
    <location>
        <begin position="25"/>
        <end position="751"/>
    </location>
</feature>
<dbReference type="AlphaFoldDB" id="G4TK44"/>
<feature type="compositionally biased region" description="Low complexity" evidence="1">
    <location>
        <begin position="719"/>
        <end position="740"/>
    </location>
</feature>
<feature type="region of interest" description="Disordered" evidence="1">
    <location>
        <begin position="377"/>
        <end position="434"/>
    </location>
</feature>
<organism evidence="3 4">
    <name type="scientific">Serendipita indica (strain DSM 11827)</name>
    <name type="common">Root endophyte fungus</name>
    <name type="synonym">Piriformospora indica</name>
    <dbReference type="NCBI Taxonomy" id="1109443"/>
    <lineage>
        <taxon>Eukaryota</taxon>
        <taxon>Fungi</taxon>
        <taxon>Dikarya</taxon>
        <taxon>Basidiomycota</taxon>
        <taxon>Agaricomycotina</taxon>
        <taxon>Agaricomycetes</taxon>
        <taxon>Sebacinales</taxon>
        <taxon>Serendipitaceae</taxon>
        <taxon>Serendipita</taxon>
    </lineage>
</organism>
<gene>
    <name evidence="3" type="ORF">PIIN_05622</name>
</gene>
<dbReference type="InParanoid" id="G4TK44"/>
<feature type="region of interest" description="Disordered" evidence="1">
    <location>
        <begin position="313"/>
        <end position="359"/>
    </location>
</feature>
<sequence length="751" mass="79349">MQAPASSADILFLFLSSCRFLGQSNQHNNQPPPAYAAQAPQPMAQPQQQQPAHQSGGASALLNRFLGTVQAQAASRNSRREVCPMLFTSFVDLMMHAIIGQNCLIAGCGRPVYRDAAGNPSLYCGRKHMQQGQQMGLGQHPPAGAPAPGMMAPQPTGQPQTGQQAMMGHQPMASQGGMAYPYMGQPGQQAGMAYPQQPGMYPQTNQQTMGSQPVMGYPQMGQQQQPMGPQPGSTYPQMGTQPGMGYQQMGPQSGAYPQMGQQPTTSGMGQAPTATAQPPGTCQFQNCPKPVYVDPVTKKPSPYCSRTHMRMATGQQAPVPPTQTPLPGQPNMIPPYTGVGVPQQAQQTQAAPSASLYPSITGSTPAQQYAASIANRQLPNTPGNQQQQQPLMGPAYQPLSSTSPPPFNPQQPAAHGQNPTSSSEGTASPPPQPLSTGSLLQMCFLCRSKPPLPNDFFCSPDCRVRGKKFARDILDSEMPMDPNDTQTIPGALSEDDVDEFGLPLNPPTPGFATHNMSSGMDSGLAAGPSPGVHMASPVYAHTTGMSGNTASAYSGYDRTVPLAASAPQPAPATQQYQSTQPNRPTHAAASPAAQVTTQTSPAPVPAPSQSPAQNPAPAPVQQQYQPQYQQQQQQPAYQPYVQIPSGYVGHIEDNGGSWSPDETDSSAAVSQYKGTQQQQQQQHQAPPAVQPGMNTTVGYGTAAYGSYGAAPTNPAGGVYPYPQQNQPPQQLHHQPYGYHPGQPVNEDSMPD</sequence>
<proteinExistence type="predicted"/>
<feature type="compositionally biased region" description="Pro residues" evidence="1">
    <location>
        <begin position="602"/>
        <end position="618"/>
    </location>
</feature>
<dbReference type="OrthoDB" id="10285735at2759"/>
<comment type="caution">
    <text evidence="3">The sequence shown here is derived from an EMBL/GenBank/DDBJ whole genome shotgun (WGS) entry which is preliminary data.</text>
</comment>
<protein>
    <submittedName>
        <fullName evidence="3">Uncharacterized protein</fullName>
    </submittedName>
</protein>
<feature type="compositionally biased region" description="Low complexity" evidence="1">
    <location>
        <begin position="35"/>
        <end position="54"/>
    </location>
</feature>
<accession>G4TK44</accession>
<dbReference type="Proteomes" id="UP000007148">
    <property type="component" value="Unassembled WGS sequence"/>
</dbReference>